<evidence type="ECO:0000313" key="2">
    <source>
        <dbReference type="Proteomes" id="UP001057402"/>
    </source>
</evidence>
<dbReference type="EMBL" id="CM042889">
    <property type="protein sequence ID" value="KAI4318544.1"/>
    <property type="molecule type" value="Genomic_DNA"/>
</dbReference>
<organism evidence="1 2">
    <name type="scientific">Melastoma candidum</name>
    <dbReference type="NCBI Taxonomy" id="119954"/>
    <lineage>
        <taxon>Eukaryota</taxon>
        <taxon>Viridiplantae</taxon>
        <taxon>Streptophyta</taxon>
        <taxon>Embryophyta</taxon>
        <taxon>Tracheophyta</taxon>
        <taxon>Spermatophyta</taxon>
        <taxon>Magnoliopsida</taxon>
        <taxon>eudicotyledons</taxon>
        <taxon>Gunneridae</taxon>
        <taxon>Pentapetalae</taxon>
        <taxon>rosids</taxon>
        <taxon>malvids</taxon>
        <taxon>Myrtales</taxon>
        <taxon>Melastomataceae</taxon>
        <taxon>Melastomatoideae</taxon>
        <taxon>Melastomateae</taxon>
        <taxon>Melastoma</taxon>
    </lineage>
</organism>
<dbReference type="Proteomes" id="UP001057402">
    <property type="component" value="Chromosome 10"/>
</dbReference>
<sequence length="132" mass="14349">MIGSSTRKSITSRNYGMKSVLLLRLKFSTAVGAMMVKHPEWDGSPGLAAKSGIFSNLISQHFSAVQKPPPKPTDVNINSAVYPGGPPMATQAPKLLKFVDTTEMAEGQRKILGIGLFRGLDSWSRRERSLFG</sequence>
<comment type="caution">
    <text evidence="1">The sequence shown here is derived from an EMBL/GenBank/DDBJ whole genome shotgun (WGS) entry which is preliminary data.</text>
</comment>
<accession>A0ACB9M592</accession>
<name>A0ACB9M592_9MYRT</name>
<reference evidence="2" key="1">
    <citation type="journal article" date="2023" name="Front. Plant Sci.">
        <title>Chromosomal-level genome assembly of Melastoma candidum provides insights into trichome evolution.</title>
        <authorList>
            <person name="Zhong Y."/>
            <person name="Wu W."/>
            <person name="Sun C."/>
            <person name="Zou P."/>
            <person name="Liu Y."/>
            <person name="Dai S."/>
            <person name="Zhou R."/>
        </authorList>
    </citation>
    <scope>NUCLEOTIDE SEQUENCE [LARGE SCALE GENOMIC DNA]</scope>
</reference>
<keyword evidence="2" id="KW-1185">Reference proteome</keyword>
<proteinExistence type="predicted"/>
<protein>
    <submittedName>
        <fullName evidence="1">Uncharacterized protein</fullName>
    </submittedName>
</protein>
<gene>
    <name evidence="1" type="ORF">MLD38_032234</name>
</gene>
<evidence type="ECO:0000313" key="1">
    <source>
        <dbReference type="EMBL" id="KAI4318544.1"/>
    </source>
</evidence>